<evidence type="ECO:0000313" key="1">
    <source>
        <dbReference type="EMBL" id="KAJ7558621.1"/>
    </source>
</evidence>
<evidence type="ECO:0000313" key="2">
    <source>
        <dbReference type="Proteomes" id="UP001162992"/>
    </source>
</evidence>
<dbReference type="EMBL" id="CM055095">
    <property type="protein sequence ID" value="KAJ7558621.1"/>
    <property type="molecule type" value="Genomic_DNA"/>
</dbReference>
<comment type="caution">
    <text evidence="1">The sequence shown here is derived from an EMBL/GenBank/DDBJ whole genome shotgun (WGS) entry which is preliminary data.</text>
</comment>
<proteinExistence type="predicted"/>
<protein>
    <submittedName>
        <fullName evidence="1">Uncharacterized protein</fullName>
    </submittedName>
</protein>
<dbReference type="Proteomes" id="UP001162992">
    <property type="component" value="Chromosome 4"/>
</dbReference>
<gene>
    <name evidence="1" type="ORF">O6H91_04G048600</name>
</gene>
<reference evidence="2" key="1">
    <citation type="journal article" date="2024" name="Proc. Natl. Acad. Sci. U.S.A.">
        <title>Extraordinary preservation of gene collinearity over three hundred million years revealed in homosporous lycophytes.</title>
        <authorList>
            <person name="Li C."/>
            <person name="Wickell D."/>
            <person name="Kuo L.Y."/>
            <person name="Chen X."/>
            <person name="Nie B."/>
            <person name="Liao X."/>
            <person name="Peng D."/>
            <person name="Ji J."/>
            <person name="Jenkins J."/>
            <person name="Williams M."/>
            <person name="Shu S."/>
            <person name="Plott C."/>
            <person name="Barry K."/>
            <person name="Rajasekar S."/>
            <person name="Grimwood J."/>
            <person name="Han X."/>
            <person name="Sun S."/>
            <person name="Hou Z."/>
            <person name="He W."/>
            <person name="Dai G."/>
            <person name="Sun C."/>
            <person name="Schmutz J."/>
            <person name="Leebens-Mack J.H."/>
            <person name="Li F.W."/>
            <person name="Wang L."/>
        </authorList>
    </citation>
    <scope>NUCLEOTIDE SEQUENCE [LARGE SCALE GENOMIC DNA]</scope>
    <source>
        <strain evidence="2">cv. PW_Plant_1</strain>
    </source>
</reference>
<keyword evidence="2" id="KW-1185">Reference proteome</keyword>
<sequence length="208" mass="22306">MQPSASPASSSSCSTLITSFSSDGSDEPPTPTTPTTPVPIPPIATAPISSSAFRHGSGFSFELLHQKQRSKARPPKGIKRQPLSQKSPNRSPKIKAGKICNCMAGVSGDCAAICCCPLVLLHLLALVLFKLPAAAARKLIAGIKKRLGKKNKCSDIDAEEGMQPSNLSPSWIECFREDMVDQPSVELQDEKFLREYFECKQMGFGGLG</sequence>
<organism evidence="1 2">
    <name type="scientific">Diphasiastrum complanatum</name>
    <name type="common">Issler's clubmoss</name>
    <name type="synonym">Lycopodium complanatum</name>
    <dbReference type="NCBI Taxonomy" id="34168"/>
    <lineage>
        <taxon>Eukaryota</taxon>
        <taxon>Viridiplantae</taxon>
        <taxon>Streptophyta</taxon>
        <taxon>Embryophyta</taxon>
        <taxon>Tracheophyta</taxon>
        <taxon>Lycopodiopsida</taxon>
        <taxon>Lycopodiales</taxon>
        <taxon>Lycopodiaceae</taxon>
        <taxon>Lycopodioideae</taxon>
        <taxon>Diphasiastrum</taxon>
    </lineage>
</organism>
<name>A0ACC2DWM3_DIPCM</name>
<accession>A0ACC2DWM3</accession>